<evidence type="ECO:0000313" key="1">
    <source>
        <dbReference type="EMBL" id="RTG85975.1"/>
    </source>
</evidence>
<proteinExistence type="predicted"/>
<gene>
    <name evidence="1" type="ORF">DC041_0003350</name>
</gene>
<dbReference type="Proteomes" id="UP000290809">
    <property type="component" value="Unassembled WGS sequence"/>
</dbReference>
<organism evidence="1 2">
    <name type="scientific">Schistosoma bovis</name>
    <name type="common">Blood fluke</name>
    <dbReference type="NCBI Taxonomy" id="6184"/>
    <lineage>
        <taxon>Eukaryota</taxon>
        <taxon>Metazoa</taxon>
        <taxon>Spiralia</taxon>
        <taxon>Lophotrochozoa</taxon>
        <taxon>Platyhelminthes</taxon>
        <taxon>Trematoda</taxon>
        <taxon>Digenea</taxon>
        <taxon>Strigeidida</taxon>
        <taxon>Schistosomatoidea</taxon>
        <taxon>Schistosomatidae</taxon>
        <taxon>Schistosoma</taxon>
    </lineage>
</organism>
<dbReference type="EMBL" id="QMKO01001879">
    <property type="protein sequence ID" value="RTG85975.1"/>
    <property type="molecule type" value="Genomic_DNA"/>
</dbReference>
<comment type="caution">
    <text evidence="1">The sequence shown here is derived from an EMBL/GenBank/DDBJ whole genome shotgun (WGS) entry which is preliminary data.</text>
</comment>
<evidence type="ECO:0000313" key="2">
    <source>
        <dbReference type="Proteomes" id="UP000290809"/>
    </source>
</evidence>
<name>A0A430QE31_SCHBO</name>
<reference evidence="1 2" key="1">
    <citation type="journal article" date="2019" name="PLoS Pathog.">
        <title>Genome sequence of the bovine parasite Schistosoma bovis Tanzania.</title>
        <authorList>
            <person name="Oey H."/>
            <person name="Zakrzewski M."/>
            <person name="Gobert G."/>
            <person name="Gravermann K."/>
            <person name="Stoye J."/>
            <person name="Jones M."/>
            <person name="Mcmanus D."/>
            <person name="Krause L."/>
        </authorList>
    </citation>
    <scope>NUCLEOTIDE SEQUENCE [LARGE SCALE GENOMIC DNA]</scope>
    <source>
        <strain evidence="1 2">TAN1997</strain>
    </source>
</reference>
<keyword evidence="2" id="KW-1185">Reference proteome</keyword>
<dbReference type="AlphaFoldDB" id="A0A430QE31"/>
<accession>A0A430QE31</accession>
<sequence length="113" mass="12714">MASAKYDTSKVLCLLILSSQYYAHCQIRNSGIHIDIELSELNLYPIYEDVNYDGVNDVILNASPGTYAFRLKQPLLEIANQFCSCSPDLRNSSSYSQSIGHSMSIILFKQKKV</sequence>
<protein>
    <submittedName>
        <fullName evidence="1">Uncharacterized protein</fullName>
    </submittedName>
</protein>